<feature type="transmembrane region" description="Helical" evidence="1">
    <location>
        <begin position="7"/>
        <end position="29"/>
    </location>
</feature>
<protein>
    <recommendedName>
        <fullName evidence="4">DedA family protein</fullName>
    </recommendedName>
</protein>
<gene>
    <name evidence="2" type="ORF">CKF59_07330</name>
</gene>
<dbReference type="PANTHER" id="PTHR42709:SF11">
    <property type="entry name" value="DEDA FAMILY PROTEIN"/>
    <property type="match status" value="1"/>
</dbReference>
<proteinExistence type="predicted"/>
<accession>A0A3A1Y377</accession>
<evidence type="ECO:0008006" key="4">
    <source>
        <dbReference type="Google" id="ProtNLM"/>
    </source>
</evidence>
<feature type="non-terminal residue" evidence="2">
    <location>
        <position position="1"/>
    </location>
</feature>
<sequence>FLDKHGILSVVLVGFTPLPFKIFSIAFGFFEYNFIIFFVFSFISRLVRFLIVSYLFAYFGQKYRKQIENIINKSSWIILIIAVLSLILYYFLK</sequence>
<keyword evidence="3" id="KW-1185">Reference proteome</keyword>
<evidence type="ECO:0000313" key="2">
    <source>
        <dbReference type="EMBL" id="RIY31880.1"/>
    </source>
</evidence>
<feature type="transmembrane region" description="Helical" evidence="1">
    <location>
        <begin position="70"/>
        <end position="92"/>
    </location>
</feature>
<evidence type="ECO:0000256" key="1">
    <source>
        <dbReference type="SAM" id="Phobius"/>
    </source>
</evidence>
<feature type="transmembrane region" description="Helical" evidence="1">
    <location>
        <begin position="35"/>
        <end position="58"/>
    </location>
</feature>
<dbReference type="GO" id="GO:0005886">
    <property type="term" value="C:plasma membrane"/>
    <property type="evidence" value="ECO:0007669"/>
    <property type="project" value="TreeGrafter"/>
</dbReference>
<name>A0A3A1Y377_9GAMM</name>
<reference evidence="2 3" key="1">
    <citation type="submission" date="2017-08" db="EMBL/GenBank/DDBJ databases">
        <title>Reclassification of Bisgaard taxon 37 and 44.</title>
        <authorList>
            <person name="Christensen H."/>
        </authorList>
    </citation>
    <scope>NUCLEOTIDE SEQUENCE [LARGE SCALE GENOMIC DNA]</scope>
    <source>
        <strain evidence="2 3">EEAB3T1</strain>
    </source>
</reference>
<keyword evidence="1" id="KW-1133">Transmembrane helix</keyword>
<dbReference type="EMBL" id="NRJF01000255">
    <property type="protein sequence ID" value="RIY31880.1"/>
    <property type="molecule type" value="Genomic_DNA"/>
</dbReference>
<dbReference type="PANTHER" id="PTHR42709">
    <property type="entry name" value="ALKALINE PHOSPHATASE LIKE PROTEIN"/>
    <property type="match status" value="1"/>
</dbReference>
<dbReference type="InterPro" id="IPR051311">
    <property type="entry name" value="DedA_domain"/>
</dbReference>
<evidence type="ECO:0000313" key="3">
    <source>
        <dbReference type="Proteomes" id="UP000265964"/>
    </source>
</evidence>
<dbReference type="Proteomes" id="UP000265964">
    <property type="component" value="Unassembled WGS sequence"/>
</dbReference>
<keyword evidence="1" id="KW-0472">Membrane</keyword>
<comment type="caution">
    <text evidence="2">The sequence shown here is derived from an EMBL/GenBank/DDBJ whole genome shotgun (WGS) entry which is preliminary data.</text>
</comment>
<dbReference type="AlphaFoldDB" id="A0A3A1Y377"/>
<keyword evidence="1" id="KW-0812">Transmembrane</keyword>
<organism evidence="2 3">
    <name type="scientific">Psittacicella gerlachiana</name>
    <dbReference type="NCBI Taxonomy" id="2028574"/>
    <lineage>
        <taxon>Bacteria</taxon>
        <taxon>Pseudomonadati</taxon>
        <taxon>Pseudomonadota</taxon>
        <taxon>Gammaproteobacteria</taxon>
        <taxon>Pasteurellales</taxon>
        <taxon>Psittacicellaceae</taxon>
        <taxon>Psittacicella</taxon>
    </lineage>
</organism>